<keyword evidence="1" id="KW-0175">Coiled coil</keyword>
<sequence length="83" mass="9817">EEIDEKELEKARNFFRKKEKLEELKADPSLQQPSATNMETLKGEYMECLEELAKANEELNREQQLFMELKEQLETIRSGGPER</sequence>
<proteinExistence type="predicted"/>
<evidence type="ECO:0000313" key="3">
    <source>
        <dbReference type="WBParaSite" id="PgR022X_g050_t01"/>
    </source>
</evidence>
<protein>
    <submittedName>
        <fullName evidence="3">Uncharacterized protein</fullName>
    </submittedName>
</protein>
<evidence type="ECO:0000256" key="1">
    <source>
        <dbReference type="SAM" id="Coils"/>
    </source>
</evidence>
<dbReference type="Proteomes" id="UP000887569">
    <property type="component" value="Unplaced"/>
</dbReference>
<evidence type="ECO:0000313" key="2">
    <source>
        <dbReference type="Proteomes" id="UP000887569"/>
    </source>
</evidence>
<accession>A0A915B0C6</accession>
<feature type="coiled-coil region" evidence="1">
    <location>
        <begin position="38"/>
        <end position="76"/>
    </location>
</feature>
<name>A0A915B0C6_PARUN</name>
<reference evidence="3" key="1">
    <citation type="submission" date="2022-11" db="UniProtKB">
        <authorList>
            <consortium name="WormBaseParasite"/>
        </authorList>
    </citation>
    <scope>IDENTIFICATION</scope>
</reference>
<keyword evidence="2" id="KW-1185">Reference proteome</keyword>
<organism evidence="2 3">
    <name type="scientific">Parascaris univalens</name>
    <name type="common">Nematode worm</name>
    <dbReference type="NCBI Taxonomy" id="6257"/>
    <lineage>
        <taxon>Eukaryota</taxon>
        <taxon>Metazoa</taxon>
        <taxon>Ecdysozoa</taxon>
        <taxon>Nematoda</taxon>
        <taxon>Chromadorea</taxon>
        <taxon>Rhabditida</taxon>
        <taxon>Spirurina</taxon>
        <taxon>Ascaridomorpha</taxon>
        <taxon>Ascaridoidea</taxon>
        <taxon>Ascarididae</taxon>
        <taxon>Parascaris</taxon>
    </lineage>
</organism>
<dbReference type="AlphaFoldDB" id="A0A915B0C6"/>
<dbReference type="WBParaSite" id="PgR022X_g050_t01">
    <property type="protein sequence ID" value="PgR022X_g050_t01"/>
    <property type="gene ID" value="PgR022X_g050"/>
</dbReference>